<evidence type="ECO:0000313" key="1">
    <source>
        <dbReference type="EMBL" id="TDL86067.1"/>
    </source>
</evidence>
<gene>
    <name evidence="1" type="ORF">E2L05_14285</name>
</gene>
<accession>A0A4R6AQD2</accession>
<dbReference type="EMBL" id="SMZO01000036">
    <property type="protein sequence ID" value="TDL86067.1"/>
    <property type="molecule type" value="Genomic_DNA"/>
</dbReference>
<keyword evidence="2" id="KW-1185">Reference proteome</keyword>
<reference evidence="1 2" key="1">
    <citation type="submission" date="2019-03" db="EMBL/GenBank/DDBJ databases">
        <title>Rhodobacteraceae bacterium SM1902, a new member of the family Rhodobacteraceae isolated from Yantai.</title>
        <authorList>
            <person name="Sun Y."/>
        </authorList>
    </citation>
    <scope>NUCLEOTIDE SEQUENCE [LARGE SCALE GENOMIC DNA]</scope>
    <source>
        <strain evidence="1 2">SM1902</strain>
    </source>
</reference>
<name>A0A4R6AQD2_9RHOB</name>
<dbReference type="AlphaFoldDB" id="A0A4R6AQD2"/>
<organism evidence="1 2">
    <name type="scientific">Meridianimarinicoccus aquatilis</name>
    <dbReference type="NCBI Taxonomy" id="2552766"/>
    <lineage>
        <taxon>Bacteria</taxon>
        <taxon>Pseudomonadati</taxon>
        <taxon>Pseudomonadota</taxon>
        <taxon>Alphaproteobacteria</taxon>
        <taxon>Rhodobacterales</taxon>
        <taxon>Paracoccaceae</taxon>
        <taxon>Meridianimarinicoccus</taxon>
    </lineage>
</organism>
<dbReference type="Proteomes" id="UP000294562">
    <property type="component" value="Unassembled WGS sequence"/>
</dbReference>
<sequence length="61" mass="6775">MNHPKALQSGFLQKFTENPPTVVGSLLFSTPEDFFETFEAGFFTLFFAIASPVKGNTPPDY</sequence>
<comment type="caution">
    <text evidence="1">The sequence shown here is derived from an EMBL/GenBank/DDBJ whole genome shotgun (WGS) entry which is preliminary data.</text>
</comment>
<protein>
    <submittedName>
        <fullName evidence="1">Uncharacterized protein</fullName>
    </submittedName>
</protein>
<evidence type="ECO:0000313" key="2">
    <source>
        <dbReference type="Proteomes" id="UP000294562"/>
    </source>
</evidence>
<proteinExistence type="predicted"/>